<dbReference type="OrthoDB" id="10182at2157"/>
<dbReference type="Gene3D" id="1.20.144.10">
    <property type="entry name" value="Phosphatidic acid phosphatase type 2/haloperoxidase"/>
    <property type="match status" value="1"/>
</dbReference>
<dbReference type="RefSeq" id="WP_089693481.1">
    <property type="nucleotide sequence ID" value="NZ_FNHL01000001.1"/>
</dbReference>
<evidence type="ECO:0000313" key="3">
    <source>
        <dbReference type="EMBL" id="SDL97312.1"/>
    </source>
</evidence>
<dbReference type="PANTHER" id="PTHR14969:SF13">
    <property type="entry name" value="AT30094P"/>
    <property type="match status" value="1"/>
</dbReference>
<keyword evidence="1" id="KW-0472">Membrane</keyword>
<feature type="transmembrane region" description="Helical" evidence="1">
    <location>
        <begin position="16"/>
        <end position="44"/>
    </location>
</feature>
<name>A0A1G9PEN0_9EURY</name>
<organism evidence="3 4">
    <name type="scientific">Halogranum gelatinilyticum</name>
    <dbReference type="NCBI Taxonomy" id="660521"/>
    <lineage>
        <taxon>Archaea</taxon>
        <taxon>Methanobacteriati</taxon>
        <taxon>Methanobacteriota</taxon>
        <taxon>Stenosarchaea group</taxon>
        <taxon>Halobacteria</taxon>
        <taxon>Halobacteriales</taxon>
        <taxon>Haloferacaceae</taxon>
    </lineage>
</organism>
<accession>A0A1G9PEN0</accession>
<keyword evidence="1" id="KW-1133">Transmembrane helix</keyword>
<dbReference type="SMART" id="SM00014">
    <property type="entry name" value="acidPPc"/>
    <property type="match status" value="1"/>
</dbReference>
<feature type="transmembrane region" description="Helical" evidence="1">
    <location>
        <begin position="282"/>
        <end position="302"/>
    </location>
</feature>
<keyword evidence="4" id="KW-1185">Reference proteome</keyword>
<proteinExistence type="predicted"/>
<feature type="transmembrane region" description="Helical" evidence="1">
    <location>
        <begin position="218"/>
        <end position="236"/>
    </location>
</feature>
<dbReference type="EMBL" id="FNHL01000001">
    <property type="protein sequence ID" value="SDL97312.1"/>
    <property type="molecule type" value="Genomic_DNA"/>
</dbReference>
<dbReference type="InterPro" id="IPR000326">
    <property type="entry name" value="PAP2/HPO"/>
</dbReference>
<feature type="transmembrane region" description="Helical" evidence="1">
    <location>
        <begin position="116"/>
        <end position="134"/>
    </location>
</feature>
<dbReference type="AlphaFoldDB" id="A0A1G9PEN0"/>
<feature type="transmembrane region" description="Helical" evidence="1">
    <location>
        <begin position="141"/>
        <end position="160"/>
    </location>
</feature>
<sequence>MRGLGISELFAATPDVLVLVFALLTQLGDPWFLLVLVVLLYWLAPASLTAEPRRTGALLVGLALGALLLTVALKSFFSLPRPPGAASATPPAWLPALVAPVFENVATGTGFGFPSGHAIGTTVVYGGLATLLDVWNRRRRVAAAATVVAVVGLSRLVLGVHYGVDIVVGVAVGLAFLVGALRVADGRPDRLFGVVAAVGLLALVAAAVGGHAAEVRDAVAGLGGALGGLVALRRVGPDEFAEIVGVAQVADTPMSPAVAVVGLAVTGGLWAGAAAVQPTLPVTFVVVAVAVAVVVAYPRLVAVVRR</sequence>
<feature type="domain" description="Phosphatidic acid phosphatase type 2/haloperoxidase" evidence="2">
    <location>
        <begin position="55"/>
        <end position="181"/>
    </location>
</feature>
<dbReference type="STRING" id="660521.SAMN04487949_0359"/>
<dbReference type="SUPFAM" id="SSF48317">
    <property type="entry name" value="Acid phosphatase/Vanadium-dependent haloperoxidase"/>
    <property type="match status" value="1"/>
</dbReference>
<reference evidence="4" key="1">
    <citation type="submission" date="2016-10" db="EMBL/GenBank/DDBJ databases">
        <authorList>
            <person name="Varghese N."/>
            <person name="Submissions S."/>
        </authorList>
    </citation>
    <scope>NUCLEOTIDE SEQUENCE [LARGE SCALE GENOMIC DNA]</scope>
    <source>
        <strain evidence="4">CGMCC 1.10119</strain>
    </source>
</reference>
<gene>
    <name evidence="3" type="ORF">SAMN04487949_0359</name>
</gene>
<evidence type="ECO:0000313" key="4">
    <source>
        <dbReference type="Proteomes" id="UP000199451"/>
    </source>
</evidence>
<dbReference type="Proteomes" id="UP000199451">
    <property type="component" value="Unassembled WGS sequence"/>
</dbReference>
<feature type="transmembrane region" description="Helical" evidence="1">
    <location>
        <begin position="191"/>
        <end position="212"/>
    </location>
</feature>
<keyword evidence="1" id="KW-0812">Transmembrane</keyword>
<feature type="transmembrane region" description="Helical" evidence="1">
    <location>
        <begin position="257"/>
        <end position="276"/>
    </location>
</feature>
<evidence type="ECO:0000256" key="1">
    <source>
        <dbReference type="SAM" id="Phobius"/>
    </source>
</evidence>
<dbReference type="InterPro" id="IPR036938">
    <property type="entry name" value="PAP2/HPO_sf"/>
</dbReference>
<dbReference type="Pfam" id="PF01569">
    <property type="entry name" value="PAP2"/>
    <property type="match status" value="1"/>
</dbReference>
<dbReference type="PANTHER" id="PTHR14969">
    <property type="entry name" value="SPHINGOSINE-1-PHOSPHATE PHOSPHOHYDROLASE"/>
    <property type="match status" value="1"/>
</dbReference>
<evidence type="ECO:0000259" key="2">
    <source>
        <dbReference type="SMART" id="SM00014"/>
    </source>
</evidence>
<feature type="transmembrane region" description="Helical" evidence="1">
    <location>
        <begin position="56"/>
        <end position="77"/>
    </location>
</feature>
<feature type="transmembrane region" description="Helical" evidence="1">
    <location>
        <begin position="166"/>
        <end position="184"/>
    </location>
</feature>
<protein>
    <submittedName>
        <fullName evidence="3">PAP2 superfamily protein</fullName>
    </submittedName>
</protein>